<evidence type="ECO:0000313" key="8">
    <source>
        <dbReference type="EMBL" id="AEB08986.1"/>
    </source>
</evidence>
<reference evidence="8 9" key="1">
    <citation type="journal article" date="2011" name="Stand. Genomic Sci.">
        <title>Complete genome sequence of the acetate-degrading sulfate reducer Desulfobacca acetoxidans type strain (ASRB2).</title>
        <authorList>
            <person name="Goker M."/>
            <person name="Teshima H."/>
            <person name="Lapidus A."/>
            <person name="Nolan M."/>
            <person name="Lucas S."/>
            <person name="Hammon N."/>
            <person name="Deshpande S."/>
            <person name="Cheng J.F."/>
            <person name="Tapia R."/>
            <person name="Han C."/>
            <person name="Goodwin L."/>
            <person name="Pitluck S."/>
            <person name="Huntemann M."/>
            <person name="Liolios K."/>
            <person name="Ivanova N."/>
            <person name="Pagani I."/>
            <person name="Mavromatis K."/>
            <person name="Ovchinikova G."/>
            <person name="Pati A."/>
            <person name="Chen A."/>
            <person name="Palaniappan K."/>
            <person name="Land M."/>
            <person name="Hauser L."/>
            <person name="Brambilla E.M."/>
            <person name="Rohde M."/>
            <person name="Spring S."/>
            <person name="Detter J.C."/>
            <person name="Woyke T."/>
            <person name="Bristow J."/>
            <person name="Eisen J.A."/>
            <person name="Markowitz V."/>
            <person name="Hugenholtz P."/>
            <person name="Kyrpides N.C."/>
            <person name="Klenk H.P."/>
        </authorList>
    </citation>
    <scope>NUCLEOTIDE SEQUENCE [LARGE SCALE GENOMIC DNA]</scope>
    <source>
        <strain evidence="9">ATCC 700848 / DSM 11109 / ASRB2</strain>
    </source>
</reference>
<gene>
    <name evidence="8" type="ordered locus">Desac_1122</name>
</gene>
<dbReference type="eggNOG" id="COG1032">
    <property type="taxonomic scope" value="Bacteria"/>
</dbReference>
<dbReference type="OrthoDB" id="9804952at2"/>
<dbReference type="GO" id="GO:0005829">
    <property type="term" value="C:cytosol"/>
    <property type="evidence" value="ECO:0007669"/>
    <property type="project" value="TreeGrafter"/>
</dbReference>
<dbReference type="GO" id="GO:0051539">
    <property type="term" value="F:4 iron, 4 sulfur cluster binding"/>
    <property type="evidence" value="ECO:0007669"/>
    <property type="project" value="UniProtKB-KW"/>
</dbReference>
<dbReference type="GO" id="GO:0031419">
    <property type="term" value="F:cobalamin binding"/>
    <property type="evidence" value="ECO:0007669"/>
    <property type="project" value="InterPro"/>
</dbReference>
<dbReference type="PANTHER" id="PTHR43409:SF15">
    <property type="entry name" value="PUTATIVE-RELATED"/>
    <property type="match status" value="1"/>
</dbReference>
<accession>F2NCC2</accession>
<dbReference type="InterPro" id="IPR036724">
    <property type="entry name" value="Cobalamin-bd_sf"/>
</dbReference>
<dbReference type="SFLD" id="SFLDS00029">
    <property type="entry name" value="Radical_SAM"/>
    <property type="match status" value="1"/>
</dbReference>
<evidence type="ECO:0000256" key="2">
    <source>
        <dbReference type="ARBA" id="ARBA00022691"/>
    </source>
</evidence>
<keyword evidence="9" id="KW-1185">Reference proteome</keyword>
<dbReference type="AlphaFoldDB" id="F2NCC2"/>
<keyword evidence="3" id="KW-0479">Metal-binding</keyword>
<dbReference type="PANTHER" id="PTHR43409">
    <property type="entry name" value="ANAEROBIC MAGNESIUM-PROTOPORPHYRIN IX MONOMETHYL ESTER CYCLASE-RELATED"/>
    <property type="match status" value="1"/>
</dbReference>
<comment type="cofactor">
    <cofactor evidence="1">
        <name>[4Fe-4S] cluster</name>
        <dbReference type="ChEBI" id="CHEBI:49883"/>
    </cofactor>
</comment>
<dbReference type="InterPro" id="IPR013785">
    <property type="entry name" value="Aldolase_TIM"/>
</dbReference>
<dbReference type="GO" id="GO:0003824">
    <property type="term" value="F:catalytic activity"/>
    <property type="evidence" value="ECO:0007669"/>
    <property type="project" value="InterPro"/>
</dbReference>
<keyword evidence="5" id="KW-0411">Iron-sulfur</keyword>
<protein>
    <submittedName>
        <fullName evidence="8">Radical SAM domain protein</fullName>
    </submittedName>
</protein>
<evidence type="ECO:0000256" key="1">
    <source>
        <dbReference type="ARBA" id="ARBA00001966"/>
    </source>
</evidence>
<dbReference type="SFLD" id="SFLDG01123">
    <property type="entry name" value="methyltransferase_(Class_B)"/>
    <property type="match status" value="1"/>
</dbReference>
<dbReference type="SUPFAM" id="SSF52242">
    <property type="entry name" value="Cobalamin (vitamin B12)-binding domain"/>
    <property type="match status" value="1"/>
</dbReference>
<dbReference type="KEGG" id="dao:Desac_1122"/>
<evidence type="ECO:0000256" key="5">
    <source>
        <dbReference type="ARBA" id="ARBA00023014"/>
    </source>
</evidence>
<feature type="domain" description="Radical SAM core" evidence="7">
    <location>
        <begin position="196"/>
        <end position="415"/>
    </location>
</feature>
<dbReference type="EMBL" id="CP002629">
    <property type="protein sequence ID" value="AEB08986.1"/>
    <property type="molecule type" value="Genomic_DNA"/>
</dbReference>
<dbReference type="Proteomes" id="UP000000483">
    <property type="component" value="Chromosome"/>
</dbReference>
<reference evidence="9" key="2">
    <citation type="submission" date="2011-03" db="EMBL/GenBank/DDBJ databases">
        <title>The complete genome of Desulfobacca acetoxidans DSM 11109.</title>
        <authorList>
            <consortium name="US DOE Joint Genome Institute (JGI-PGF)"/>
            <person name="Lucas S."/>
            <person name="Copeland A."/>
            <person name="Lapidus A."/>
            <person name="Bruce D."/>
            <person name="Goodwin L."/>
            <person name="Pitluck S."/>
            <person name="Peters L."/>
            <person name="Kyrpides N."/>
            <person name="Mavromatis K."/>
            <person name="Ivanova N."/>
            <person name="Ovchinnikova G."/>
            <person name="Teshima H."/>
            <person name="Detter J.C."/>
            <person name="Han C."/>
            <person name="Land M."/>
            <person name="Hauser L."/>
            <person name="Markowitz V."/>
            <person name="Cheng J.-F."/>
            <person name="Hugenholtz P."/>
            <person name="Woyke T."/>
            <person name="Wu D."/>
            <person name="Spring S."/>
            <person name="Schueler E."/>
            <person name="Brambilla E."/>
            <person name="Klenk H.-P."/>
            <person name="Eisen J.A."/>
        </authorList>
    </citation>
    <scope>NUCLEOTIDE SEQUENCE [LARGE SCALE GENOMIC DNA]</scope>
    <source>
        <strain evidence="9">ATCC 700848 / DSM 11109 / ASRB2</strain>
    </source>
</reference>
<dbReference type="GO" id="GO:0046872">
    <property type="term" value="F:metal ion binding"/>
    <property type="evidence" value="ECO:0007669"/>
    <property type="project" value="UniProtKB-KW"/>
</dbReference>
<evidence type="ECO:0000313" key="9">
    <source>
        <dbReference type="Proteomes" id="UP000000483"/>
    </source>
</evidence>
<dbReference type="PROSITE" id="PS51332">
    <property type="entry name" value="B12_BINDING"/>
    <property type="match status" value="1"/>
</dbReference>
<keyword evidence="2" id="KW-0949">S-adenosyl-L-methionine</keyword>
<dbReference type="InterPro" id="IPR006158">
    <property type="entry name" value="Cobalamin-bd"/>
</dbReference>
<evidence type="ECO:0000256" key="3">
    <source>
        <dbReference type="ARBA" id="ARBA00022723"/>
    </source>
</evidence>
<sequence length="437" mass="48845">MTGPLVLCLNPWVYDFAAHDFYARPLGLLYLAGLLRASGFRVVCIDCASRPLNGGKPTGKLPKELLPTPAAFRGLPRRYGRYGITPADLKQRLRRLPQPPVAILVTSLMTYWYPGVQATIALAREQFPNIPIILGGIYATLCPEHARRHSGADSVITGSGEANILEILKDITGIDVAPAVHVPDPDNMAYPAWDLLSDHRVLPLLTSRGCPLSCPYCASRLLEPQYRRRRPESVISELVYWQQKFGIAEVAFYDDALLFEAENHLFPILEGVLSRGLLLRFHTPNGMHVGLIDSRMARWLKRANFATLRLGLETTVTGATRPDRKVQSGDLERAIAALREAGYASQEIGVYLLIGLPHQEDAEIVESSRQVRRLGATPVLTQYSPIPHTVLWSEAVKVSRYDLEAEPLYHNNSIFPCWPEFSWRRYTCLKNLAMGKV</sequence>
<organism evidence="8 9">
    <name type="scientific">Desulfobacca acetoxidans (strain ATCC 700848 / DSM 11109 / ASRB2)</name>
    <dbReference type="NCBI Taxonomy" id="880072"/>
    <lineage>
        <taxon>Bacteria</taxon>
        <taxon>Pseudomonadati</taxon>
        <taxon>Thermodesulfobacteriota</taxon>
        <taxon>Desulfobaccia</taxon>
        <taxon>Desulfobaccales</taxon>
        <taxon>Desulfobaccaceae</taxon>
        <taxon>Desulfobacca</taxon>
    </lineage>
</organism>
<dbReference type="SFLD" id="SFLDG01082">
    <property type="entry name" value="B12-binding_domain_containing"/>
    <property type="match status" value="1"/>
</dbReference>
<dbReference type="InterPro" id="IPR058240">
    <property type="entry name" value="rSAM_sf"/>
</dbReference>
<dbReference type="Pfam" id="PF04055">
    <property type="entry name" value="Radical_SAM"/>
    <property type="match status" value="1"/>
</dbReference>
<dbReference type="Gene3D" id="3.20.20.70">
    <property type="entry name" value="Aldolase class I"/>
    <property type="match status" value="1"/>
</dbReference>
<dbReference type="PROSITE" id="PS51918">
    <property type="entry name" value="RADICAL_SAM"/>
    <property type="match status" value="1"/>
</dbReference>
<evidence type="ECO:0000259" key="7">
    <source>
        <dbReference type="PROSITE" id="PS51918"/>
    </source>
</evidence>
<proteinExistence type="predicted"/>
<dbReference type="SMART" id="SM00729">
    <property type="entry name" value="Elp3"/>
    <property type="match status" value="1"/>
</dbReference>
<dbReference type="RefSeq" id="WP_013706098.1">
    <property type="nucleotide sequence ID" value="NC_015388.1"/>
</dbReference>
<feature type="domain" description="B12-binding" evidence="6">
    <location>
        <begin position="11"/>
        <end position="178"/>
    </location>
</feature>
<dbReference type="STRING" id="880072.Desac_1122"/>
<dbReference type="Gene3D" id="3.40.50.280">
    <property type="entry name" value="Cobalamin-binding domain"/>
    <property type="match status" value="1"/>
</dbReference>
<dbReference type="SUPFAM" id="SSF102114">
    <property type="entry name" value="Radical SAM enzymes"/>
    <property type="match status" value="1"/>
</dbReference>
<dbReference type="HOGENOM" id="CLU_021572_4_3_7"/>
<dbReference type="InterPro" id="IPR051198">
    <property type="entry name" value="BchE-like"/>
</dbReference>
<keyword evidence="4" id="KW-0408">Iron</keyword>
<dbReference type="Pfam" id="PF02310">
    <property type="entry name" value="B12-binding"/>
    <property type="match status" value="1"/>
</dbReference>
<evidence type="ECO:0000259" key="6">
    <source>
        <dbReference type="PROSITE" id="PS51332"/>
    </source>
</evidence>
<dbReference type="InterPro" id="IPR007197">
    <property type="entry name" value="rSAM"/>
</dbReference>
<evidence type="ECO:0000256" key="4">
    <source>
        <dbReference type="ARBA" id="ARBA00023004"/>
    </source>
</evidence>
<dbReference type="InterPro" id="IPR006638">
    <property type="entry name" value="Elp3/MiaA/NifB-like_rSAM"/>
</dbReference>
<name>F2NCC2_DESAR</name>
<dbReference type="InterPro" id="IPR034466">
    <property type="entry name" value="Methyltransferase_Class_B"/>
</dbReference>
<dbReference type="CDD" id="cd01335">
    <property type="entry name" value="Radical_SAM"/>
    <property type="match status" value="1"/>
</dbReference>